<dbReference type="InterPro" id="IPR005123">
    <property type="entry name" value="Oxoglu/Fe-dep_dioxygenase_dom"/>
</dbReference>
<evidence type="ECO:0000313" key="4">
    <source>
        <dbReference type="Proteomes" id="UP000663942"/>
    </source>
</evidence>
<dbReference type="Proteomes" id="UP000663942">
    <property type="component" value="Chromosome"/>
</dbReference>
<keyword evidence="4" id="KW-1185">Reference proteome</keyword>
<sequence>MTDAASPLDWPRIADDLNARGWAVVGPLLTPTTCEALQALYDQPERFRSRIVMQRHGFGQGEYQYFATPLPDPLPRLRARLYEGLALIANDWAARLDRPGFPDSLDELTAQCRAAGQTRPTSLMLRYGPGDYNRLHQDLYGDLVFPLQAAILLSDPADFEGGEFVLVEQKPRSQSQAHVVPLKQGEAVIFAVRERPVAGTRGDYRVQMRHGVSTVRSGKRITLGLIFHDAS</sequence>
<keyword evidence="1" id="KW-0408">Iron</keyword>
<dbReference type="InterPro" id="IPR018655">
    <property type="entry name" value="DUF2086"/>
</dbReference>
<dbReference type="EMBL" id="CP062006">
    <property type="protein sequence ID" value="QTC86993.1"/>
    <property type="molecule type" value="Genomic_DNA"/>
</dbReference>
<accession>A0ABX7SJ08</accession>
<name>A0ABX7SJ08_9CAUL</name>
<dbReference type="Gene3D" id="2.60.120.620">
    <property type="entry name" value="q2cbj1_9rhob like domain"/>
    <property type="match status" value="1"/>
</dbReference>
<comment type="similarity">
    <text evidence="1">Belongs to the iron/ascorbate-dependent oxidoreductase family.</text>
</comment>
<keyword evidence="1" id="KW-0560">Oxidoreductase</keyword>
<gene>
    <name evidence="3" type="ORF">IFE19_12760</name>
</gene>
<dbReference type="Pfam" id="PF09859">
    <property type="entry name" value="Oxygenase-NA"/>
    <property type="match status" value="1"/>
</dbReference>
<keyword evidence="1" id="KW-0479">Metal-binding</keyword>
<dbReference type="RefSeq" id="WP_404822130.1">
    <property type="nucleotide sequence ID" value="NZ_CP062006.1"/>
</dbReference>
<protein>
    <submittedName>
        <fullName evidence="3">2OG-Fe(II) oxygenase</fullName>
    </submittedName>
</protein>
<reference evidence="3 4" key="1">
    <citation type="submission" date="2020-09" db="EMBL/GenBank/DDBJ databases">
        <title>Brevundimonas sp. LVF1 isolated from an oligotrophic pond in Goettingen, Germany.</title>
        <authorList>
            <person name="Friedrich I."/>
            <person name="Klassen A."/>
            <person name="Neubauer H."/>
            <person name="Schneider D."/>
            <person name="Hertel R."/>
            <person name="Daniel R."/>
        </authorList>
    </citation>
    <scope>NUCLEOTIDE SEQUENCE [LARGE SCALE GENOMIC DNA]</scope>
    <source>
        <strain evidence="3 4">LVF1</strain>
    </source>
</reference>
<feature type="domain" description="Fe2OG dioxygenase" evidence="2">
    <location>
        <begin position="118"/>
        <end position="230"/>
    </location>
</feature>
<dbReference type="PROSITE" id="PS51471">
    <property type="entry name" value="FE2OG_OXY"/>
    <property type="match status" value="1"/>
</dbReference>
<evidence type="ECO:0000313" key="3">
    <source>
        <dbReference type="EMBL" id="QTC86993.1"/>
    </source>
</evidence>
<organism evidence="3 4">
    <name type="scientific">Brevundimonas pondensis</name>
    <dbReference type="NCBI Taxonomy" id="2774189"/>
    <lineage>
        <taxon>Bacteria</taxon>
        <taxon>Pseudomonadati</taxon>
        <taxon>Pseudomonadota</taxon>
        <taxon>Alphaproteobacteria</taxon>
        <taxon>Caulobacterales</taxon>
        <taxon>Caulobacteraceae</taxon>
        <taxon>Brevundimonas</taxon>
    </lineage>
</organism>
<proteinExistence type="inferred from homology"/>
<evidence type="ECO:0000259" key="2">
    <source>
        <dbReference type="PROSITE" id="PS51471"/>
    </source>
</evidence>
<evidence type="ECO:0000256" key="1">
    <source>
        <dbReference type="RuleBase" id="RU003682"/>
    </source>
</evidence>